<dbReference type="PANTHER" id="PTHR43861">
    <property type="entry name" value="TRANS-ACONITATE 2-METHYLTRANSFERASE-RELATED"/>
    <property type="match status" value="1"/>
</dbReference>
<organism evidence="1 2">
    <name type="scientific">Segetibacter aerophilus</name>
    <dbReference type="NCBI Taxonomy" id="670293"/>
    <lineage>
        <taxon>Bacteria</taxon>
        <taxon>Pseudomonadati</taxon>
        <taxon>Bacteroidota</taxon>
        <taxon>Chitinophagia</taxon>
        <taxon>Chitinophagales</taxon>
        <taxon>Chitinophagaceae</taxon>
        <taxon>Segetibacter</taxon>
    </lineage>
</organism>
<dbReference type="GO" id="GO:0008168">
    <property type="term" value="F:methyltransferase activity"/>
    <property type="evidence" value="ECO:0007669"/>
    <property type="project" value="UniProtKB-KW"/>
</dbReference>
<dbReference type="RefSeq" id="WP_147205128.1">
    <property type="nucleotide sequence ID" value="NZ_BJYT01000015.1"/>
</dbReference>
<dbReference type="Gene3D" id="3.40.50.150">
    <property type="entry name" value="Vaccinia Virus protein VP39"/>
    <property type="match status" value="1"/>
</dbReference>
<dbReference type="EMBL" id="BJYT01000015">
    <property type="protein sequence ID" value="GEO11016.1"/>
    <property type="molecule type" value="Genomic_DNA"/>
</dbReference>
<reference evidence="1 2" key="1">
    <citation type="submission" date="2019-07" db="EMBL/GenBank/DDBJ databases">
        <title>Whole genome shotgun sequence of Segetibacter aerophilus NBRC 106135.</title>
        <authorList>
            <person name="Hosoyama A."/>
            <person name="Uohara A."/>
            <person name="Ohji S."/>
            <person name="Ichikawa N."/>
        </authorList>
    </citation>
    <scope>NUCLEOTIDE SEQUENCE [LARGE SCALE GENOMIC DNA]</scope>
    <source>
        <strain evidence="1 2">NBRC 106135</strain>
    </source>
</reference>
<gene>
    <name evidence="1" type="ORF">SAE01_35120</name>
</gene>
<evidence type="ECO:0000313" key="2">
    <source>
        <dbReference type="Proteomes" id="UP000321513"/>
    </source>
</evidence>
<dbReference type="CDD" id="cd02440">
    <property type="entry name" value="AdoMet_MTases"/>
    <property type="match status" value="1"/>
</dbReference>
<proteinExistence type="predicted"/>
<dbReference type="Pfam" id="PF13489">
    <property type="entry name" value="Methyltransf_23"/>
    <property type="match status" value="1"/>
</dbReference>
<keyword evidence="1" id="KW-0808">Transferase</keyword>
<dbReference type="SUPFAM" id="SSF53335">
    <property type="entry name" value="S-adenosyl-L-methionine-dependent methyltransferases"/>
    <property type="match status" value="1"/>
</dbReference>
<dbReference type="OrthoDB" id="2370471at2"/>
<accession>A0A512BGC2</accession>
<protein>
    <submittedName>
        <fullName evidence="1">Methyltransferase</fullName>
    </submittedName>
</protein>
<keyword evidence="2" id="KW-1185">Reference proteome</keyword>
<dbReference type="Proteomes" id="UP000321513">
    <property type="component" value="Unassembled WGS sequence"/>
</dbReference>
<sequence>MAFIINYDHCLCCGSAAISKVLTCTDYTVSHEQFDVWKCSACTFRFTQNVPTEAYIGSYYQSSDYVSHSDSKRGLINRLYHIVRTFTLKGKKKLVEEATGIDRGILLDIGAGTGAFANIMQKAGWDVTGLEPDKIARDNAMLNYQLQLSELEELNNLVSETFDAITMWHVLEHVHDLEGYLEKFINILKPEGRLIVAVPNYTSYDATIYKNYWAAYDVPRHLYHFSPKSMEVLIERKGFLLEAIKPMWFDSFYVSMLSEKYKNGKNNLAKAVWNGLVSNIKASRDATKCSSLIYIIKKNEQA</sequence>
<comment type="caution">
    <text evidence="1">The sequence shown here is derived from an EMBL/GenBank/DDBJ whole genome shotgun (WGS) entry which is preliminary data.</text>
</comment>
<dbReference type="InterPro" id="IPR029063">
    <property type="entry name" value="SAM-dependent_MTases_sf"/>
</dbReference>
<dbReference type="AlphaFoldDB" id="A0A512BGC2"/>
<evidence type="ECO:0000313" key="1">
    <source>
        <dbReference type="EMBL" id="GEO11016.1"/>
    </source>
</evidence>
<dbReference type="PANTHER" id="PTHR43861:SF6">
    <property type="entry name" value="METHYLTRANSFERASE TYPE 11"/>
    <property type="match status" value="1"/>
</dbReference>
<keyword evidence="1" id="KW-0489">Methyltransferase</keyword>
<dbReference type="GO" id="GO:0032259">
    <property type="term" value="P:methylation"/>
    <property type="evidence" value="ECO:0007669"/>
    <property type="project" value="UniProtKB-KW"/>
</dbReference>
<name>A0A512BGC2_9BACT</name>